<organism evidence="2 3">
    <name type="scientific">Emericella nidulans (strain FGSC A4 / ATCC 38163 / CBS 112.46 / NRRL 194 / M139)</name>
    <name type="common">Aspergillus nidulans</name>
    <dbReference type="NCBI Taxonomy" id="227321"/>
    <lineage>
        <taxon>Eukaryota</taxon>
        <taxon>Fungi</taxon>
        <taxon>Dikarya</taxon>
        <taxon>Ascomycota</taxon>
        <taxon>Pezizomycotina</taxon>
        <taxon>Eurotiomycetes</taxon>
        <taxon>Eurotiomycetidae</taxon>
        <taxon>Eurotiales</taxon>
        <taxon>Aspergillaceae</taxon>
        <taxon>Aspergillus</taxon>
        <taxon>Aspergillus subgen. Nidulantes</taxon>
    </lineage>
</organism>
<gene>
    <name evidence="2" type="ORF">ANIA_01717</name>
</gene>
<dbReference type="InterPro" id="IPR010730">
    <property type="entry name" value="HET"/>
</dbReference>
<dbReference type="KEGG" id="ani:ANIA_01717"/>
<accession>C8VNW7</accession>
<dbReference type="InParanoid" id="C8VNW7"/>
<dbReference type="PANTHER" id="PTHR33112">
    <property type="entry name" value="DOMAIN PROTEIN, PUTATIVE-RELATED"/>
    <property type="match status" value="1"/>
</dbReference>
<dbReference type="GeneID" id="2875717"/>
<reference evidence="3" key="1">
    <citation type="journal article" date="2005" name="Nature">
        <title>Sequencing of Aspergillus nidulans and comparative analysis with A. fumigatus and A. oryzae.</title>
        <authorList>
            <person name="Galagan J.E."/>
            <person name="Calvo S.E."/>
            <person name="Cuomo C."/>
            <person name="Ma L.J."/>
            <person name="Wortman J.R."/>
            <person name="Batzoglou S."/>
            <person name="Lee S.I."/>
            <person name="Basturkmen M."/>
            <person name="Spevak C.C."/>
            <person name="Clutterbuck J."/>
            <person name="Kapitonov V."/>
            <person name="Jurka J."/>
            <person name="Scazzocchio C."/>
            <person name="Farman M."/>
            <person name="Butler J."/>
            <person name="Purcell S."/>
            <person name="Harris S."/>
            <person name="Braus G.H."/>
            <person name="Draht O."/>
            <person name="Busch S."/>
            <person name="D'Enfert C."/>
            <person name="Bouchier C."/>
            <person name="Goldman G.H."/>
            <person name="Bell-Pedersen D."/>
            <person name="Griffiths-Jones S."/>
            <person name="Doonan J.H."/>
            <person name="Yu J."/>
            <person name="Vienken K."/>
            <person name="Pain A."/>
            <person name="Freitag M."/>
            <person name="Selker E.U."/>
            <person name="Archer D.B."/>
            <person name="Penalva M.A."/>
            <person name="Oakley B.R."/>
            <person name="Momany M."/>
            <person name="Tanaka T."/>
            <person name="Kumagai T."/>
            <person name="Asai K."/>
            <person name="Machida M."/>
            <person name="Nierman W.C."/>
            <person name="Denning D.W."/>
            <person name="Caddick M."/>
            <person name="Hynes M."/>
            <person name="Paoletti M."/>
            <person name="Fischer R."/>
            <person name="Miller B."/>
            <person name="Dyer P."/>
            <person name="Sachs M.S."/>
            <person name="Osmani S.A."/>
            <person name="Birren B.W."/>
        </authorList>
    </citation>
    <scope>NUCLEOTIDE SEQUENCE [LARGE SCALE GENOMIC DNA]</scope>
    <source>
        <strain evidence="3">FGSC A4 / ATCC 38163 / CBS 112.46 / NRRL 194 / M139</strain>
    </source>
</reference>
<protein>
    <submittedName>
        <fullName evidence="2">HET domain protein (AFU_orthologue AFUA_8G07340)</fullName>
    </submittedName>
</protein>
<dbReference type="Proteomes" id="UP000000560">
    <property type="component" value="Chromosome VII"/>
</dbReference>
<dbReference type="VEuPathDB" id="FungiDB:AN1717"/>
<dbReference type="HOGENOM" id="CLU_799326_0_0_1"/>
<dbReference type="PANTHER" id="PTHR33112:SF1">
    <property type="entry name" value="HETEROKARYON INCOMPATIBILITY DOMAIN-CONTAINING PROTEIN"/>
    <property type="match status" value="1"/>
</dbReference>
<reference evidence="3" key="2">
    <citation type="journal article" date="2009" name="Fungal Genet. Biol.">
        <title>The 2008 update of the Aspergillus nidulans genome annotation: a community effort.</title>
        <authorList>
            <person name="Wortman J.R."/>
            <person name="Gilsenan J.M."/>
            <person name="Joardar V."/>
            <person name="Deegan J."/>
            <person name="Clutterbuck J."/>
            <person name="Andersen M.R."/>
            <person name="Archer D."/>
            <person name="Bencina M."/>
            <person name="Braus G."/>
            <person name="Coutinho P."/>
            <person name="von Dohren H."/>
            <person name="Doonan J."/>
            <person name="Driessen A.J."/>
            <person name="Durek P."/>
            <person name="Espeso E."/>
            <person name="Fekete E."/>
            <person name="Flipphi M."/>
            <person name="Estrada C.G."/>
            <person name="Geysens S."/>
            <person name="Goldman G."/>
            <person name="de Groot P.W."/>
            <person name="Hansen K."/>
            <person name="Harris S.D."/>
            <person name="Heinekamp T."/>
            <person name="Helmstaedt K."/>
            <person name="Henrissat B."/>
            <person name="Hofmann G."/>
            <person name="Homan T."/>
            <person name="Horio T."/>
            <person name="Horiuchi H."/>
            <person name="James S."/>
            <person name="Jones M."/>
            <person name="Karaffa L."/>
            <person name="Karanyi Z."/>
            <person name="Kato M."/>
            <person name="Keller N."/>
            <person name="Kelly D.E."/>
            <person name="Kiel J.A."/>
            <person name="Kim J.M."/>
            <person name="van der Klei I.J."/>
            <person name="Klis F.M."/>
            <person name="Kovalchuk A."/>
            <person name="Krasevec N."/>
            <person name="Kubicek C.P."/>
            <person name="Liu B."/>
            <person name="Maccabe A."/>
            <person name="Meyer V."/>
            <person name="Mirabito P."/>
            <person name="Miskei M."/>
            <person name="Mos M."/>
            <person name="Mullins J."/>
            <person name="Nelson D.R."/>
            <person name="Nielsen J."/>
            <person name="Oakley B.R."/>
            <person name="Osmani S.A."/>
            <person name="Pakula T."/>
            <person name="Paszewski A."/>
            <person name="Paulsen I."/>
            <person name="Pilsyk S."/>
            <person name="Pocsi I."/>
            <person name="Punt P.J."/>
            <person name="Ram A.F."/>
            <person name="Ren Q."/>
            <person name="Robellet X."/>
            <person name="Robson G."/>
            <person name="Seiboth B."/>
            <person name="van Solingen P."/>
            <person name="Specht T."/>
            <person name="Sun J."/>
            <person name="Taheri-Talesh N."/>
            <person name="Takeshita N."/>
            <person name="Ussery D."/>
            <person name="vanKuyk P.A."/>
            <person name="Visser H."/>
            <person name="van de Vondervoort P.J."/>
            <person name="de Vries R.P."/>
            <person name="Walton J."/>
            <person name="Xiang X."/>
            <person name="Xiong Y."/>
            <person name="Zeng A.P."/>
            <person name="Brandt B.W."/>
            <person name="Cornell M.J."/>
            <person name="van den Hondel C.A."/>
            <person name="Visser J."/>
            <person name="Oliver S.G."/>
            <person name="Turner G."/>
        </authorList>
    </citation>
    <scope>GENOME REANNOTATION</scope>
    <source>
        <strain evidence="3">FGSC A4 / ATCC 38163 / CBS 112.46 / NRRL 194 / M139</strain>
    </source>
</reference>
<keyword evidence="3" id="KW-1185">Reference proteome</keyword>
<sequence length="347" mass="39257">MECAAIRKTTSGSKKVKVTGWDIQPGIGKDACTQFEVILSDGSQAKDPPWSTRCRCRSHSLYSTVLEGCEAHYPRSRFRGYCEWDLRLVDHKLHIVLRAVDGVEWSTSLESDSNQLIVPAQQAQLAELFIALCVACQNRFGAAALQLRAESPGPHVFAAPFCEVGGLPCRDRDDTCFELCRASDQSWSILSPDNILWWTREITQEAPQRKHPKPANWGGIQDARRNYKSLKESKKRASMLPPVDLTEAPRVHGSVMKFAQSGKPNGNTINPLRLIHVQTRDMIATAELETKRYAAISYTWSQVSKAKLLESATTRAKELGYEYIWIDQYCIDQTNRQERNAEIKRMR</sequence>
<name>C8VNW7_EMENI</name>
<dbReference type="EMBL" id="BN001307">
    <property type="protein sequence ID" value="CBF85425.1"/>
    <property type="molecule type" value="Genomic_DNA"/>
</dbReference>
<feature type="domain" description="Heterokaryon incompatibility" evidence="1">
    <location>
        <begin position="295"/>
        <end position="347"/>
    </location>
</feature>
<dbReference type="AlphaFoldDB" id="C8VNW7"/>
<dbReference type="Pfam" id="PF06985">
    <property type="entry name" value="HET"/>
    <property type="match status" value="1"/>
</dbReference>
<dbReference type="RefSeq" id="XP_050468718.1">
    <property type="nucleotide sequence ID" value="XM_050612848.1"/>
</dbReference>
<evidence type="ECO:0000313" key="3">
    <source>
        <dbReference type="Proteomes" id="UP000000560"/>
    </source>
</evidence>
<evidence type="ECO:0000259" key="1">
    <source>
        <dbReference type="Pfam" id="PF06985"/>
    </source>
</evidence>
<proteinExistence type="predicted"/>
<dbReference type="eggNOG" id="ENOG502SIYG">
    <property type="taxonomic scope" value="Eukaryota"/>
</dbReference>
<evidence type="ECO:0000313" key="2">
    <source>
        <dbReference type="EMBL" id="CBF85425.1"/>
    </source>
</evidence>
<dbReference type="OrthoDB" id="5135333at2759"/>